<evidence type="ECO:0000256" key="1">
    <source>
        <dbReference type="SAM" id="MobiDB-lite"/>
    </source>
</evidence>
<keyword evidence="2" id="KW-1133">Transmembrane helix</keyword>
<feature type="compositionally biased region" description="Basic residues" evidence="1">
    <location>
        <begin position="184"/>
        <end position="195"/>
    </location>
</feature>
<evidence type="ECO:0000256" key="2">
    <source>
        <dbReference type="SAM" id="Phobius"/>
    </source>
</evidence>
<feature type="compositionally biased region" description="Basic and acidic residues" evidence="1">
    <location>
        <begin position="75"/>
        <end position="106"/>
    </location>
</feature>
<feature type="compositionally biased region" description="Basic and acidic residues" evidence="1">
    <location>
        <begin position="139"/>
        <end position="149"/>
    </location>
</feature>
<feature type="transmembrane region" description="Helical" evidence="2">
    <location>
        <begin position="29"/>
        <end position="46"/>
    </location>
</feature>
<dbReference type="OrthoDB" id="168201at2759"/>
<feature type="compositionally biased region" description="Basic residues" evidence="1">
    <location>
        <begin position="127"/>
        <end position="138"/>
    </location>
</feature>
<dbReference type="Proteomes" id="UP000198211">
    <property type="component" value="Unassembled WGS sequence"/>
</dbReference>
<keyword evidence="2" id="KW-0472">Membrane</keyword>
<keyword evidence="5" id="KW-1185">Reference proteome</keyword>
<feature type="signal peptide" evidence="3">
    <location>
        <begin position="1"/>
        <end position="19"/>
    </location>
</feature>
<evidence type="ECO:0000256" key="3">
    <source>
        <dbReference type="SAM" id="SignalP"/>
    </source>
</evidence>
<evidence type="ECO:0000313" key="5">
    <source>
        <dbReference type="Proteomes" id="UP000198211"/>
    </source>
</evidence>
<feature type="region of interest" description="Disordered" evidence="1">
    <location>
        <begin position="56"/>
        <end position="195"/>
    </location>
</feature>
<dbReference type="AlphaFoldDB" id="A0A225WQP5"/>
<feature type="compositionally biased region" description="Polar residues" evidence="1">
    <location>
        <begin position="150"/>
        <end position="169"/>
    </location>
</feature>
<evidence type="ECO:0000313" key="4">
    <source>
        <dbReference type="EMBL" id="OWZ19904.1"/>
    </source>
</evidence>
<name>A0A225WQP5_9STRA</name>
<feature type="compositionally biased region" description="Low complexity" evidence="1">
    <location>
        <begin position="170"/>
        <end position="183"/>
    </location>
</feature>
<feature type="compositionally biased region" description="Polar residues" evidence="1">
    <location>
        <begin position="62"/>
        <end position="72"/>
    </location>
</feature>
<keyword evidence="2" id="KW-0812">Transmembrane</keyword>
<comment type="caution">
    <text evidence="4">The sequence shown here is derived from an EMBL/GenBank/DDBJ whole genome shotgun (WGS) entry which is preliminary data.</text>
</comment>
<gene>
    <name evidence="4" type="ORF">PHMEG_0005774</name>
</gene>
<keyword evidence="3" id="KW-0732">Signal</keyword>
<sequence length="195" mass="21488">MTVLLWISLLFAAFAIALASSASLRKSAFIWFSYATITGWYYFRVLQKKYAGNKDKEVGATPPSSSNGNASRSAEGPRDPDLVYFEPRDVIERRQQEQQDRLERSSSSRVSDSGSSGGSEGAATPSRQKRGFFHSRRKAAAEEAMRRVSDASSADLLTNSGASESNEPVTSTRNTRNSATRRTYTGRKKPVSWAD</sequence>
<accession>A0A225WQP5</accession>
<reference evidence="5" key="1">
    <citation type="submission" date="2017-03" db="EMBL/GenBank/DDBJ databases">
        <title>Phytopthora megakarya and P. palmivora, two closely related causual agents of cacao black pod achieved similar genome size and gene model numbers by different mechanisms.</title>
        <authorList>
            <person name="Ali S."/>
            <person name="Shao J."/>
            <person name="Larry D.J."/>
            <person name="Kronmiller B."/>
            <person name="Shen D."/>
            <person name="Strem M.D."/>
            <person name="Melnick R.L."/>
            <person name="Guiltinan M.J."/>
            <person name="Tyler B.M."/>
            <person name="Meinhardt L.W."/>
            <person name="Bailey B.A."/>
        </authorList>
    </citation>
    <scope>NUCLEOTIDE SEQUENCE [LARGE SCALE GENOMIC DNA]</scope>
    <source>
        <strain evidence="5">zdho120</strain>
    </source>
</reference>
<protein>
    <submittedName>
        <fullName evidence="4">Uncharacterized protein</fullName>
    </submittedName>
</protein>
<feature type="chain" id="PRO_5012036443" evidence="3">
    <location>
        <begin position="20"/>
        <end position="195"/>
    </location>
</feature>
<dbReference type="EMBL" id="NBNE01000386">
    <property type="protein sequence ID" value="OWZ19904.1"/>
    <property type="molecule type" value="Genomic_DNA"/>
</dbReference>
<proteinExistence type="predicted"/>
<organism evidence="4 5">
    <name type="scientific">Phytophthora megakarya</name>
    <dbReference type="NCBI Taxonomy" id="4795"/>
    <lineage>
        <taxon>Eukaryota</taxon>
        <taxon>Sar</taxon>
        <taxon>Stramenopiles</taxon>
        <taxon>Oomycota</taxon>
        <taxon>Peronosporomycetes</taxon>
        <taxon>Peronosporales</taxon>
        <taxon>Peronosporaceae</taxon>
        <taxon>Phytophthora</taxon>
    </lineage>
</organism>